<protein>
    <submittedName>
        <fullName evidence="8">Chaperonin 10-like protein</fullName>
    </submittedName>
</protein>
<comment type="cofactor">
    <cofactor evidence="1 6">
        <name>Zn(2+)</name>
        <dbReference type="ChEBI" id="CHEBI:29105"/>
    </cofactor>
</comment>
<evidence type="ECO:0000256" key="4">
    <source>
        <dbReference type="ARBA" id="ARBA00022833"/>
    </source>
</evidence>
<dbReference type="EMBL" id="JBFTWV010000064">
    <property type="protein sequence ID" value="KAL2792978.1"/>
    <property type="molecule type" value="Genomic_DNA"/>
</dbReference>
<organism evidence="8 9">
    <name type="scientific">Aspergillus keveii</name>
    <dbReference type="NCBI Taxonomy" id="714993"/>
    <lineage>
        <taxon>Eukaryota</taxon>
        <taxon>Fungi</taxon>
        <taxon>Dikarya</taxon>
        <taxon>Ascomycota</taxon>
        <taxon>Pezizomycotina</taxon>
        <taxon>Eurotiomycetes</taxon>
        <taxon>Eurotiomycetidae</taxon>
        <taxon>Eurotiales</taxon>
        <taxon>Aspergillaceae</taxon>
        <taxon>Aspergillus</taxon>
        <taxon>Aspergillus subgen. Nidulantes</taxon>
    </lineage>
</organism>
<dbReference type="PROSITE" id="PS00059">
    <property type="entry name" value="ADH_ZINC"/>
    <property type="match status" value="1"/>
</dbReference>
<dbReference type="SUPFAM" id="SSF50129">
    <property type="entry name" value="GroES-like"/>
    <property type="match status" value="1"/>
</dbReference>
<keyword evidence="9" id="KW-1185">Reference proteome</keyword>
<dbReference type="Pfam" id="PF08240">
    <property type="entry name" value="ADH_N"/>
    <property type="match status" value="1"/>
</dbReference>
<comment type="similarity">
    <text evidence="2 6">Belongs to the zinc-containing alcohol dehydrogenase family.</text>
</comment>
<dbReference type="InterPro" id="IPR013154">
    <property type="entry name" value="ADH-like_N"/>
</dbReference>
<reference evidence="8 9" key="1">
    <citation type="submission" date="2024-07" db="EMBL/GenBank/DDBJ databases">
        <title>Section-level genome sequencing and comparative genomics of Aspergillus sections Usti and Cavernicolus.</title>
        <authorList>
            <consortium name="Lawrence Berkeley National Laboratory"/>
            <person name="Nybo J.L."/>
            <person name="Vesth T.C."/>
            <person name="Theobald S."/>
            <person name="Frisvad J.C."/>
            <person name="Larsen T.O."/>
            <person name="Kjaerboelling I."/>
            <person name="Rothschild-Mancinelli K."/>
            <person name="Lyhne E.K."/>
            <person name="Kogle M.E."/>
            <person name="Barry K."/>
            <person name="Clum A."/>
            <person name="Na H."/>
            <person name="Ledsgaard L."/>
            <person name="Lin J."/>
            <person name="Lipzen A."/>
            <person name="Kuo A."/>
            <person name="Riley R."/>
            <person name="Mondo S."/>
            <person name="Labutti K."/>
            <person name="Haridas S."/>
            <person name="Pangalinan J."/>
            <person name="Salamov A.A."/>
            <person name="Simmons B.A."/>
            <person name="Magnuson J.K."/>
            <person name="Chen J."/>
            <person name="Drula E."/>
            <person name="Henrissat B."/>
            <person name="Wiebenga A."/>
            <person name="Lubbers R.J."/>
            <person name="Gomes A.C."/>
            <person name="Makela M.R."/>
            <person name="Stajich J."/>
            <person name="Grigoriev I.V."/>
            <person name="Mortensen U.H."/>
            <person name="De Vries R.P."/>
            <person name="Baker S.E."/>
            <person name="Andersen M.R."/>
        </authorList>
    </citation>
    <scope>NUCLEOTIDE SEQUENCE [LARGE SCALE GENOMIC DNA]</scope>
    <source>
        <strain evidence="8 9">CBS 209.92</strain>
    </source>
</reference>
<dbReference type="InterPro" id="IPR013149">
    <property type="entry name" value="ADH-like_C"/>
</dbReference>
<dbReference type="PANTHER" id="PTHR43350:SF18">
    <property type="entry name" value="ENOYL REDUCTASE (ER) DOMAIN-CONTAINING PROTEIN"/>
    <property type="match status" value="1"/>
</dbReference>
<feature type="domain" description="Enoyl reductase (ER)" evidence="7">
    <location>
        <begin position="12"/>
        <end position="385"/>
    </location>
</feature>
<dbReference type="Proteomes" id="UP001610563">
    <property type="component" value="Unassembled WGS sequence"/>
</dbReference>
<evidence type="ECO:0000256" key="2">
    <source>
        <dbReference type="ARBA" id="ARBA00008072"/>
    </source>
</evidence>
<evidence type="ECO:0000256" key="6">
    <source>
        <dbReference type="RuleBase" id="RU361277"/>
    </source>
</evidence>
<dbReference type="SMART" id="SM00829">
    <property type="entry name" value="PKS_ER"/>
    <property type="match status" value="1"/>
</dbReference>
<keyword evidence="5" id="KW-0560">Oxidoreductase</keyword>
<sequence>MPSTKAIIAREPRFSALSWALEPVHVSETPGPDEVLVEMVASGVCHTDIVLSAVPDGTFGISYPKVMGHEGSGYVRKIGANVHTGLSEGDPVLLSFYSCGECEQCAERHPAYCHEFAGENYIGRRGAVTSATPEEGEDCREGKEEIYSRFFGQSSFSRYSIVDKACVLNAKHLVNNEEELSLFAPLGCGFQTGMGAIENVARPTECDVVVVLGLGSVGLAALMTAQITPHKATIGIDRIPSRLQLATNLGATHVIDTSPDGVILHKAILSLYPNGVSVVIDTTGSPAVIEDGLKALRQRGKLVLIGVPPMQYELGISAITHMNAGRSIIGCIEGDCVPKEAVEKLIRWYREGKFPIDKLVTYFEAHKFKDALAGLDDGSVVKAVLTWKDV</sequence>
<dbReference type="SUPFAM" id="SSF51735">
    <property type="entry name" value="NAD(P)-binding Rossmann-fold domains"/>
    <property type="match status" value="1"/>
</dbReference>
<evidence type="ECO:0000259" key="7">
    <source>
        <dbReference type="SMART" id="SM00829"/>
    </source>
</evidence>
<name>A0ABR4G1U3_9EURO</name>
<dbReference type="InterPro" id="IPR020843">
    <property type="entry name" value="ER"/>
</dbReference>
<comment type="caution">
    <text evidence="8">The sequence shown here is derived from an EMBL/GenBank/DDBJ whole genome shotgun (WGS) entry which is preliminary data.</text>
</comment>
<dbReference type="Gene3D" id="3.90.180.10">
    <property type="entry name" value="Medium-chain alcohol dehydrogenases, catalytic domain"/>
    <property type="match status" value="1"/>
</dbReference>
<evidence type="ECO:0000256" key="1">
    <source>
        <dbReference type="ARBA" id="ARBA00001947"/>
    </source>
</evidence>
<dbReference type="Gene3D" id="3.40.50.720">
    <property type="entry name" value="NAD(P)-binding Rossmann-like Domain"/>
    <property type="match status" value="1"/>
</dbReference>
<dbReference type="InterPro" id="IPR002328">
    <property type="entry name" value="ADH_Zn_CS"/>
</dbReference>
<dbReference type="PANTHER" id="PTHR43350">
    <property type="entry name" value="NAD-DEPENDENT ALCOHOL DEHYDROGENASE"/>
    <property type="match status" value="1"/>
</dbReference>
<keyword evidence="4 6" id="KW-0862">Zinc</keyword>
<keyword evidence="3 6" id="KW-0479">Metal-binding</keyword>
<proteinExistence type="inferred from homology"/>
<evidence type="ECO:0000313" key="8">
    <source>
        <dbReference type="EMBL" id="KAL2792978.1"/>
    </source>
</evidence>
<dbReference type="Pfam" id="PF00107">
    <property type="entry name" value="ADH_zinc_N"/>
    <property type="match status" value="1"/>
</dbReference>
<accession>A0ABR4G1U3</accession>
<dbReference type="InterPro" id="IPR011032">
    <property type="entry name" value="GroES-like_sf"/>
</dbReference>
<evidence type="ECO:0000256" key="5">
    <source>
        <dbReference type="ARBA" id="ARBA00023002"/>
    </source>
</evidence>
<evidence type="ECO:0000313" key="9">
    <source>
        <dbReference type="Proteomes" id="UP001610563"/>
    </source>
</evidence>
<gene>
    <name evidence="8" type="ORF">BJX66DRAFT_339330</name>
</gene>
<dbReference type="CDD" id="cd08278">
    <property type="entry name" value="benzyl_alcohol_DH"/>
    <property type="match status" value="1"/>
</dbReference>
<dbReference type="InterPro" id="IPR036291">
    <property type="entry name" value="NAD(P)-bd_dom_sf"/>
</dbReference>
<evidence type="ECO:0000256" key="3">
    <source>
        <dbReference type="ARBA" id="ARBA00022723"/>
    </source>
</evidence>